<evidence type="ECO:0000259" key="10">
    <source>
        <dbReference type="PROSITE" id="PS50110"/>
    </source>
</evidence>
<dbReference type="InterPro" id="IPR001789">
    <property type="entry name" value="Sig_transdc_resp-reg_receiver"/>
</dbReference>
<dbReference type="EMBL" id="JACVVD010000015">
    <property type="protein sequence ID" value="MBD0384087.1"/>
    <property type="molecule type" value="Genomic_DNA"/>
</dbReference>
<dbReference type="GO" id="GO:0003700">
    <property type="term" value="F:DNA-binding transcription factor activity"/>
    <property type="evidence" value="ECO:0007669"/>
    <property type="project" value="InterPro"/>
</dbReference>
<evidence type="ECO:0000313" key="12">
    <source>
        <dbReference type="Proteomes" id="UP000650466"/>
    </source>
</evidence>
<dbReference type="InterPro" id="IPR011006">
    <property type="entry name" value="CheY-like_superfamily"/>
</dbReference>
<accession>A0A926QMV1</accession>
<evidence type="ECO:0000256" key="7">
    <source>
        <dbReference type="ARBA" id="ARBA00023163"/>
    </source>
</evidence>
<evidence type="ECO:0000256" key="1">
    <source>
        <dbReference type="ARBA" id="ARBA00004496"/>
    </source>
</evidence>
<dbReference type="SMART" id="SM00448">
    <property type="entry name" value="REC"/>
    <property type="match status" value="1"/>
</dbReference>
<dbReference type="Gene3D" id="3.40.50.2300">
    <property type="match status" value="1"/>
</dbReference>
<dbReference type="Proteomes" id="UP000650466">
    <property type="component" value="Unassembled WGS sequence"/>
</dbReference>
<dbReference type="PROSITE" id="PS01124">
    <property type="entry name" value="HTH_ARAC_FAMILY_2"/>
    <property type="match status" value="1"/>
</dbReference>
<feature type="modified residue" description="4-aspartylphosphate" evidence="8">
    <location>
        <position position="55"/>
    </location>
</feature>
<feature type="domain" description="Response regulatory" evidence="10">
    <location>
        <begin position="3"/>
        <end position="120"/>
    </location>
</feature>
<keyword evidence="6" id="KW-0238">DNA-binding</keyword>
<comment type="caution">
    <text evidence="11">The sequence shown here is derived from an EMBL/GenBank/DDBJ whole genome shotgun (WGS) entry which is preliminary data.</text>
</comment>
<keyword evidence="7" id="KW-0804">Transcription</keyword>
<dbReference type="AlphaFoldDB" id="A0A926QMV1"/>
<evidence type="ECO:0000256" key="3">
    <source>
        <dbReference type="ARBA" id="ARBA00022553"/>
    </source>
</evidence>
<protein>
    <submittedName>
        <fullName evidence="11">Response regulator</fullName>
    </submittedName>
</protein>
<comment type="subcellular location">
    <subcellularLocation>
        <location evidence="1">Cytoplasm</location>
    </subcellularLocation>
</comment>
<evidence type="ECO:0000256" key="8">
    <source>
        <dbReference type="PROSITE-ProRule" id="PRU00169"/>
    </source>
</evidence>
<dbReference type="PRINTS" id="PR00032">
    <property type="entry name" value="HTHARAC"/>
</dbReference>
<keyword evidence="5" id="KW-0805">Transcription regulation</keyword>
<gene>
    <name evidence="11" type="ORF">ICC18_28980</name>
</gene>
<reference evidence="11" key="1">
    <citation type="submission" date="2020-09" db="EMBL/GenBank/DDBJ databases">
        <title>Draft Genome Sequence of Paenibacillus sp. WST5.</title>
        <authorList>
            <person name="Bao Z."/>
        </authorList>
    </citation>
    <scope>NUCLEOTIDE SEQUENCE</scope>
    <source>
        <strain evidence="11">WST5</strain>
    </source>
</reference>
<keyword evidence="3 8" id="KW-0597">Phosphoprotein</keyword>
<dbReference type="CDD" id="cd17536">
    <property type="entry name" value="REC_YesN-like"/>
    <property type="match status" value="1"/>
</dbReference>
<evidence type="ECO:0000256" key="4">
    <source>
        <dbReference type="ARBA" id="ARBA00023012"/>
    </source>
</evidence>
<dbReference type="InterPro" id="IPR018060">
    <property type="entry name" value="HTH_AraC"/>
</dbReference>
<sequence length="484" mass="55349">MNTVLIVDDEPWVAYGIKALIDWESLGYAVIGEAYNGLTALETILEKKPEVVISDIRMPGLNGIELLECIHEKQLETKVILISGYAEFEYAQKAVRLGAFDYLLKQVDKDKLTDTLLRLKSVLAEKQNAHKGLDLFLDDLFDLFEPDNKIKINNFLANKGIEFEFPHYRFISCLFPHSTVSDSGEGVETETGMRYLRFRTGQSKISILVNYDEFKNPVGLLDFISDNLSNAQCIGISSTGIYSDPIAKLYQESDVALFSALFQQGRKMIEYKAADHAAALTRTILQVELSIKEQKQEQLFKGLDELCEACKSRHMLIDQISTVYNQIVSLIYKYYGNRYANNEIEYLSYYQIVRHYGSIEPLFERIKAIFEQQVGDELQISNETVKKIIDDIDSSFTEDILLGSLSKKFNLSLGYLSALIKKETGTTYTDYVVGKRLQLAKELLSDSSLSIQEIVERVGYKDYFHFNKLFKKHYGITPSKYRKM</sequence>
<evidence type="ECO:0000313" key="11">
    <source>
        <dbReference type="EMBL" id="MBD0384087.1"/>
    </source>
</evidence>
<dbReference type="PROSITE" id="PS50110">
    <property type="entry name" value="RESPONSE_REGULATORY"/>
    <property type="match status" value="1"/>
</dbReference>
<keyword evidence="4" id="KW-0902">Two-component regulatory system</keyword>
<dbReference type="InterPro" id="IPR009057">
    <property type="entry name" value="Homeodomain-like_sf"/>
</dbReference>
<evidence type="ECO:0000256" key="5">
    <source>
        <dbReference type="ARBA" id="ARBA00023015"/>
    </source>
</evidence>
<organism evidence="11 12">
    <name type="scientific">Paenibacillus sedimenti</name>
    <dbReference type="NCBI Taxonomy" id="2770274"/>
    <lineage>
        <taxon>Bacteria</taxon>
        <taxon>Bacillati</taxon>
        <taxon>Bacillota</taxon>
        <taxon>Bacilli</taxon>
        <taxon>Bacillales</taxon>
        <taxon>Paenibacillaceae</taxon>
        <taxon>Paenibacillus</taxon>
    </lineage>
</organism>
<proteinExistence type="predicted"/>
<dbReference type="GO" id="GO:0043565">
    <property type="term" value="F:sequence-specific DNA binding"/>
    <property type="evidence" value="ECO:0007669"/>
    <property type="project" value="InterPro"/>
</dbReference>
<name>A0A926QMV1_9BACL</name>
<dbReference type="GO" id="GO:0005737">
    <property type="term" value="C:cytoplasm"/>
    <property type="evidence" value="ECO:0007669"/>
    <property type="project" value="UniProtKB-SubCell"/>
</dbReference>
<dbReference type="PANTHER" id="PTHR42713:SF3">
    <property type="entry name" value="TRANSCRIPTIONAL REGULATORY PROTEIN HPTR"/>
    <property type="match status" value="1"/>
</dbReference>
<keyword evidence="12" id="KW-1185">Reference proteome</keyword>
<feature type="domain" description="HTH araC/xylS-type" evidence="9">
    <location>
        <begin position="386"/>
        <end position="484"/>
    </location>
</feature>
<dbReference type="Pfam" id="PF00072">
    <property type="entry name" value="Response_reg"/>
    <property type="match status" value="1"/>
</dbReference>
<evidence type="ECO:0000256" key="6">
    <source>
        <dbReference type="ARBA" id="ARBA00023125"/>
    </source>
</evidence>
<dbReference type="InterPro" id="IPR020449">
    <property type="entry name" value="Tscrpt_reg_AraC-type_HTH"/>
</dbReference>
<evidence type="ECO:0000256" key="2">
    <source>
        <dbReference type="ARBA" id="ARBA00022490"/>
    </source>
</evidence>
<keyword evidence="2" id="KW-0963">Cytoplasm</keyword>
<dbReference type="SUPFAM" id="SSF52172">
    <property type="entry name" value="CheY-like"/>
    <property type="match status" value="1"/>
</dbReference>
<dbReference type="InterPro" id="IPR051552">
    <property type="entry name" value="HptR"/>
</dbReference>
<dbReference type="SUPFAM" id="SSF46689">
    <property type="entry name" value="Homeodomain-like"/>
    <property type="match status" value="1"/>
</dbReference>
<dbReference type="Pfam" id="PF12833">
    <property type="entry name" value="HTH_18"/>
    <property type="match status" value="1"/>
</dbReference>
<dbReference type="GO" id="GO:0000160">
    <property type="term" value="P:phosphorelay signal transduction system"/>
    <property type="evidence" value="ECO:0007669"/>
    <property type="project" value="UniProtKB-KW"/>
</dbReference>
<dbReference type="RefSeq" id="WP_188177866.1">
    <property type="nucleotide sequence ID" value="NZ_JACVVD010000015.1"/>
</dbReference>
<dbReference type="SMART" id="SM00342">
    <property type="entry name" value="HTH_ARAC"/>
    <property type="match status" value="1"/>
</dbReference>
<dbReference type="Gene3D" id="1.10.10.60">
    <property type="entry name" value="Homeodomain-like"/>
    <property type="match status" value="2"/>
</dbReference>
<dbReference type="PANTHER" id="PTHR42713">
    <property type="entry name" value="HISTIDINE KINASE-RELATED"/>
    <property type="match status" value="1"/>
</dbReference>
<evidence type="ECO:0000259" key="9">
    <source>
        <dbReference type="PROSITE" id="PS01124"/>
    </source>
</evidence>